<gene>
    <name evidence="5" type="ORF">H9847_09865</name>
</gene>
<evidence type="ECO:0000259" key="4">
    <source>
        <dbReference type="Pfam" id="PF08447"/>
    </source>
</evidence>
<dbReference type="PANTHER" id="PTHR44757">
    <property type="entry name" value="DIGUANYLATE CYCLASE DGCP"/>
    <property type="match status" value="1"/>
</dbReference>
<dbReference type="InterPro" id="IPR000014">
    <property type="entry name" value="PAS"/>
</dbReference>
<comment type="caution">
    <text evidence="5">The sequence shown here is derived from an EMBL/GenBank/DDBJ whole genome shotgun (WGS) entry which is preliminary data.</text>
</comment>
<feature type="domain" description="GGDEF" evidence="3">
    <location>
        <begin position="284"/>
        <end position="346"/>
    </location>
</feature>
<dbReference type="InterPro" id="IPR035965">
    <property type="entry name" value="PAS-like_dom_sf"/>
</dbReference>
<evidence type="ECO:0000259" key="3">
    <source>
        <dbReference type="Pfam" id="PF00990"/>
    </source>
</evidence>
<sequence>MVADDSCLVLEKLSAPELAQALDLAMTRQLEHNKCQPRQLLTLIGNWYFDASHQGFLLDYQCAQLFGLEDYHRWYTIEEISDLLPPIYAQKLIYNFIDPHSGEIMLEKITTVQGPYQGCTLVVQASVLFRDHVTGKVLLAAGTVTYEHSSHANFLVRELTGDGIFVLNGKEDYMICSSSYHAMLGYGKGEFPQAFSVFSEVVVHPDDLDTLEIQRHIIDSPHYGDSWACCLRLRHKNGHYLWTLGRGLVLKRDEQGKAEIIVGSRSNIDLVHKNFDDINQLLFNDSLTSLYNRSYFEQNSVRFMEESVQPVSVIFVDVSGLKLTNDILGHAYGDYLLLKTTELLVQELLGFMQEVVSCKSNSGEQAAQSEQNQGQGQEQGQGQKPENKNLSQCSPCMRAFTYRMHMLLDSVKTKARGMLTANGAFLPDDDSGAVKAQAMSAAEALLAQEQCSIAKAVAQNQSVSYQSDGTHANVDDPLLYALIETALQGQQREGLGELSAQGAQHIHDVSTYLQSDFLLDDMTAAQRSTVASMMAKIAAHAQEEPREADIVLETINARPFCQDEQAAASLVSSAALKATTKAAIKVAQQLKKKQQNKYGQAQINDPIEMDGAMLEKQQLELIRQEQQERLQQQSMTQSSDLSEITHASVNLETPEVIRLAGDEFIVVLPNCPVTQVQALEQRIRAANNRCNASYEKLPIEKRPVPLCFGIGSATVGEGAPVGVVTPQGPDTFLWALERADERMQQDKECHHSEHLGLLKRFFERKLKRQVSLRDERRAVLLTKAERDLLQSN</sequence>
<dbReference type="InterPro" id="IPR029787">
    <property type="entry name" value="Nucleotide_cyclase"/>
</dbReference>
<dbReference type="Gene3D" id="3.30.450.20">
    <property type="entry name" value="PAS domain"/>
    <property type="match status" value="1"/>
</dbReference>
<keyword evidence="5" id="KW-0808">Transferase</keyword>
<dbReference type="PANTHER" id="PTHR44757:SF2">
    <property type="entry name" value="BIOFILM ARCHITECTURE MAINTENANCE PROTEIN MBAA"/>
    <property type="match status" value="1"/>
</dbReference>
<reference evidence="5" key="1">
    <citation type="journal article" date="2021" name="PeerJ">
        <title>Extensive microbial diversity within the chicken gut microbiome revealed by metagenomics and culture.</title>
        <authorList>
            <person name="Gilroy R."/>
            <person name="Ravi A."/>
            <person name="Getino M."/>
            <person name="Pursley I."/>
            <person name="Horton D.L."/>
            <person name="Alikhan N.F."/>
            <person name="Baker D."/>
            <person name="Gharbi K."/>
            <person name="Hall N."/>
            <person name="Watson M."/>
            <person name="Adriaenssens E.M."/>
            <person name="Foster-Nyarko E."/>
            <person name="Jarju S."/>
            <person name="Secka A."/>
            <person name="Antonio M."/>
            <person name="Oren A."/>
            <person name="Chaudhuri R.R."/>
            <person name="La Ragione R."/>
            <person name="Hildebrand F."/>
            <person name="Pallen M.J."/>
        </authorList>
    </citation>
    <scope>NUCLEOTIDE SEQUENCE</scope>
    <source>
        <strain evidence="5">378</strain>
    </source>
</reference>
<dbReference type="InterPro" id="IPR043128">
    <property type="entry name" value="Rev_trsase/Diguanyl_cyclase"/>
</dbReference>
<keyword evidence="1" id="KW-0175">Coiled coil</keyword>
<proteinExistence type="predicted"/>
<dbReference type="InterPro" id="IPR000160">
    <property type="entry name" value="GGDEF_dom"/>
</dbReference>
<feature type="region of interest" description="Disordered" evidence="2">
    <location>
        <begin position="362"/>
        <end position="390"/>
    </location>
</feature>
<dbReference type="NCBIfam" id="TIGR00254">
    <property type="entry name" value="GGDEF"/>
    <property type="match status" value="1"/>
</dbReference>
<dbReference type="Pfam" id="PF08447">
    <property type="entry name" value="PAS_3"/>
    <property type="match status" value="1"/>
</dbReference>
<dbReference type="CDD" id="cd00130">
    <property type="entry name" value="PAS"/>
    <property type="match status" value="1"/>
</dbReference>
<feature type="compositionally biased region" description="Low complexity" evidence="2">
    <location>
        <begin position="362"/>
        <end position="383"/>
    </location>
</feature>
<protein>
    <submittedName>
        <fullName evidence="5">Diguanylate cyclase</fullName>
        <ecNumber evidence="5">2.7.7.65</ecNumber>
    </submittedName>
</protein>
<dbReference type="Gene3D" id="3.30.70.270">
    <property type="match status" value="2"/>
</dbReference>
<keyword evidence="5" id="KW-0548">Nucleotidyltransferase</keyword>
<dbReference type="InterPro" id="IPR052155">
    <property type="entry name" value="Biofilm_reg_signaling"/>
</dbReference>
<dbReference type="AlphaFoldDB" id="A0A948THX7"/>
<reference evidence="5" key="2">
    <citation type="submission" date="2021-04" db="EMBL/GenBank/DDBJ databases">
        <authorList>
            <person name="Gilroy R."/>
        </authorList>
    </citation>
    <scope>NUCLEOTIDE SEQUENCE</scope>
    <source>
        <strain evidence="5">378</strain>
    </source>
</reference>
<dbReference type="EC" id="2.7.7.65" evidence="5"/>
<organism evidence="5 6">
    <name type="scientific">Candidatus Anaerobiospirillum pullicola</name>
    <dbReference type="NCBI Taxonomy" id="2838451"/>
    <lineage>
        <taxon>Bacteria</taxon>
        <taxon>Pseudomonadati</taxon>
        <taxon>Pseudomonadota</taxon>
        <taxon>Gammaproteobacteria</taxon>
        <taxon>Aeromonadales</taxon>
        <taxon>Succinivibrionaceae</taxon>
        <taxon>Anaerobiospirillum</taxon>
    </lineage>
</organism>
<dbReference type="Pfam" id="PF00990">
    <property type="entry name" value="GGDEF"/>
    <property type="match status" value="1"/>
</dbReference>
<dbReference type="InterPro" id="IPR013655">
    <property type="entry name" value="PAS_fold_3"/>
</dbReference>
<dbReference type="EMBL" id="JAHLFE010000203">
    <property type="protein sequence ID" value="MBU3845147.1"/>
    <property type="molecule type" value="Genomic_DNA"/>
</dbReference>
<feature type="coiled-coil region" evidence="1">
    <location>
        <begin position="609"/>
        <end position="636"/>
    </location>
</feature>
<evidence type="ECO:0000313" key="6">
    <source>
        <dbReference type="Proteomes" id="UP000733611"/>
    </source>
</evidence>
<dbReference type="SUPFAM" id="SSF55785">
    <property type="entry name" value="PYP-like sensor domain (PAS domain)"/>
    <property type="match status" value="1"/>
</dbReference>
<dbReference type="Proteomes" id="UP000733611">
    <property type="component" value="Unassembled WGS sequence"/>
</dbReference>
<feature type="domain" description="PAS fold-3" evidence="4">
    <location>
        <begin position="175"/>
        <end position="263"/>
    </location>
</feature>
<name>A0A948THX7_9GAMM</name>
<evidence type="ECO:0000256" key="2">
    <source>
        <dbReference type="SAM" id="MobiDB-lite"/>
    </source>
</evidence>
<dbReference type="SUPFAM" id="SSF55073">
    <property type="entry name" value="Nucleotide cyclase"/>
    <property type="match status" value="2"/>
</dbReference>
<dbReference type="GO" id="GO:0052621">
    <property type="term" value="F:diguanylate cyclase activity"/>
    <property type="evidence" value="ECO:0007669"/>
    <property type="project" value="UniProtKB-EC"/>
</dbReference>
<evidence type="ECO:0000313" key="5">
    <source>
        <dbReference type="EMBL" id="MBU3845147.1"/>
    </source>
</evidence>
<accession>A0A948THX7</accession>
<evidence type="ECO:0000256" key="1">
    <source>
        <dbReference type="SAM" id="Coils"/>
    </source>
</evidence>